<organism evidence="2 3">
    <name type="scientific">Rheinheimera maricola</name>
    <dbReference type="NCBI Taxonomy" id="2793282"/>
    <lineage>
        <taxon>Bacteria</taxon>
        <taxon>Pseudomonadati</taxon>
        <taxon>Pseudomonadota</taxon>
        <taxon>Gammaproteobacteria</taxon>
        <taxon>Chromatiales</taxon>
        <taxon>Chromatiaceae</taxon>
        <taxon>Rheinheimera</taxon>
    </lineage>
</organism>
<dbReference type="EMBL" id="JAERPS020000011">
    <property type="protein sequence ID" value="MBZ9613769.1"/>
    <property type="molecule type" value="Genomic_DNA"/>
</dbReference>
<gene>
    <name evidence="2" type="ORF">I4W93_019415</name>
</gene>
<dbReference type="Proteomes" id="UP000663814">
    <property type="component" value="Unassembled WGS sequence"/>
</dbReference>
<sequence>MRLGTLFLLCSITFSVSSAELSPAERMLNAMGIDQVLSQSKEAQAKAAQDQVAMVMRQLSGTLAKIPEEQVKEIEGLFQNMMLEITNSWSTEEAIRIYSQTWTDNYTDTEILAVVEKYEQPESQQELQMLLQASANLNEYILGSYNKATEEALAETLPKMQLIIKEALNNKK</sequence>
<evidence type="ECO:0000313" key="2">
    <source>
        <dbReference type="EMBL" id="MBZ9613769.1"/>
    </source>
</evidence>
<accession>A0ABS7XF65</accession>
<comment type="caution">
    <text evidence="2">The sequence shown here is derived from an EMBL/GenBank/DDBJ whole genome shotgun (WGS) entry which is preliminary data.</text>
</comment>
<feature type="chain" id="PRO_5047527964" description="DUF2059 domain-containing protein" evidence="1">
    <location>
        <begin position="19"/>
        <end position="172"/>
    </location>
</feature>
<evidence type="ECO:0000256" key="1">
    <source>
        <dbReference type="SAM" id="SignalP"/>
    </source>
</evidence>
<dbReference type="RefSeq" id="WP_205313545.1">
    <property type="nucleotide sequence ID" value="NZ_JAERPS020000011.1"/>
</dbReference>
<name>A0ABS7XF65_9GAMM</name>
<keyword evidence="3" id="KW-1185">Reference proteome</keyword>
<evidence type="ECO:0000313" key="3">
    <source>
        <dbReference type="Proteomes" id="UP000663814"/>
    </source>
</evidence>
<feature type="signal peptide" evidence="1">
    <location>
        <begin position="1"/>
        <end position="18"/>
    </location>
</feature>
<reference evidence="2 3" key="1">
    <citation type="submission" date="2021-08" db="EMBL/GenBank/DDBJ databases">
        <title>Rheinheimera aquimaris sp. nov., isolated from seawater of the East Sea in Korea.</title>
        <authorList>
            <person name="Kim K.H."/>
            <person name="Wenting R."/>
            <person name="Kim K.R."/>
            <person name="Jeon C.O."/>
        </authorList>
    </citation>
    <scope>NUCLEOTIDE SEQUENCE [LARGE SCALE GENOMIC DNA]</scope>
    <source>
        <strain evidence="2 3">MA-13</strain>
    </source>
</reference>
<evidence type="ECO:0008006" key="4">
    <source>
        <dbReference type="Google" id="ProtNLM"/>
    </source>
</evidence>
<proteinExistence type="predicted"/>
<protein>
    <recommendedName>
        <fullName evidence="4">DUF2059 domain-containing protein</fullName>
    </recommendedName>
</protein>
<keyword evidence="1" id="KW-0732">Signal</keyword>